<feature type="region of interest" description="Disordered" evidence="1">
    <location>
        <begin position="19"/>
        <end position="42"/>
    </location>
</feature>
<reference evidence="2" key="2">
    <citation type="submission" date="2015-06" db="UniProtKB">
        <authorList>
            <consortium name="EnsemblPlants"/>
        </authorList>
    </citation>
    <scope>IDENTIFICATION</scope>
</reference>
<reference evidence="3" key="1">
    <citation type="submission" date="2013-06" db="EMBL/GenBank/DDBJ databases">
        <authorList>
            <person name="Zhao Q."/>
        </authorList>
    </citation>
    <scope>NUCLEOTIDE SEQUENCE</scope>
    <source>
        <strain evidence="3">cv. W1943</strain>
    </source>
</reference>
<proteinExistence type="predicted"/>
<keyword evidence="3" id="KW-1185">Reference proteome</keyword>
<dbReference type="Gramene" id="ORUFI03G22510.1">
    <property type="protein sequence ID" value="ORUFI03G22510.1"/>
    <property type="gene ID" value="ORUFI03G22510"/>
</dbReference>
<dbReference type="EnsemblPlants" id="ORUFI03G22510.1">
    <property type="protein sequence ID" value="ORUFI03G22510.1"/>
    <property type="gene ID" value="ORUFI03G22510"/>
</dbReference>
<evidence type="ECO:0000256" key="1">
    <source>
        <dbReference type="SAM" id="MobiDB-lite"/>
    </source>
</evidence>
<sequence>MAGAAVAAIISRTAAKLQNWPKSAPAESTQKPWTGASEARVGEGEVVWSSATWRRLPRMKGAAWGGGG</sequence>
<evidence type="ECO:0000313" key="3">
    <source>
        <dbReference type="Proteomes" id="UP000008022"/>
    </source>
</evidence>
<organism evidence="2 3">
    <name type="scientific">Oryza rufipogon</name>
    <name type="common">Brownbeard rice</name>
    <name type="synonym">Asian wild rice</name>
    <dbReference type="NCBI Taxonomy" id="4529"/>
    <lineage>
        <taxon>Eukaryota</taxon>
        <taxon>Viridiplantae</taxon>
        <taxon>Streptophyta</taxon>
        <taxon>Embryophyta</taxon>
        <taxon>Tracheophyta</taxon>
        <taxon>Spermatophyta</taxon>
        <taxon>Magnoliopsida</taxon>
        <taxon>Liliopsida</taxon>
        <taxon>Poales</taxon>
        <taxon>Poaceae</taxon>
        <taxon>BOP clade</taxon>
        <taxon>Oryzoideae</taxon>
        <taxon>Oryzeae</taxon>
        <taxon>Oryzinae</taxon>
        <taxon>Oryza</taxon>
    </lineage>
</organism>
<name>A0A0E0NWN8_ORYRU</name>
<dbReference type="AlphaFoldDB" id="A0A0E0NWN8"/>
<accession>A0A0E0NWN8</accession>
<evidence type="ECO:0000313" key="2">
    <source>
        <dbReference type="EnsemblPlants" id="ORUFI03G22510.1"/>
    </source>
</evidence>
<protein>
    <submittedName>
        <fullName evidence="2">Uncharacterized protein</fullName>
    </submittedName>
</protein>
<dbReference type="Proteomes" id="UP000008022">
    <property type="component" value="Unassembled WGS sequence"/>
</dbReference>
<dbReference type="HOGENOM" id="CLU_2798450_0_0_1"/>